<feature type="transmembrane region" description="Helical" evidence="7">
    <location>
        <begin position="20"/>
        <end position="42"/>
    </location>
</feature>
<evidence type="ECO:0000259" key="8">
    <source>
        <dbReference type="PROSITE" id="PS50850"/>
    </source>
</evidence>
<evidence type="ECO:0000313" key="10">
    <source>
        <dbReference type="Proteomes" id="UP001610104"/>
    </source>
</evidence>
<dbReference type="EMBL" id="JBAWKC010000004">
    <property type="protein sequence ID" value="MFH6769675.1"/>
    <property type="molecule type" value="Genomic_DNA"/>
</dbReference>
<dbReference type="Proteomes" id="UP001610104">
    <property type="component" value="Unassembled WGS sequence"/>
</dbReference>
<evidence type="ECO:0000313" key="9">
    <source>
        <dbReference type="EMBL" id="MFH6769675.1"/>
    </source>
</evidence>
<keyword evidence="4 7" id="KW-0812">Transmembrane</keyword>
<feature type="transmembrane region" description="Helical" evidence="7">
    <location>
        <begin position="308"/>
        <end position="331"/>
    </location>
</feature>
<evidence type="ECO:0000256" key="5">
    <source>
        <dbReference type="ARBA" id="ARBA00022989"/>
    </source>
</evidence>
<feature type="transmembrane region" description="Helical" evidence="7">
    <location>
        <begin position="343"/>
        <end position="362"/>
    </location>
</feature>
<evidence type="ECO:0000256" key="3">
    <source>
        <dbReference type="ARBA" id="ARBA00022475"/>
    </source>
</evidence>
<evidence type="ECO:0000256" key="4">
    <source>
        <dbReference type="ARBA" id="ARBA00022692"/>
    </source>
</evidence>
<dbReference type="PROSITE" id="PS50850">
    <property type="entry name" value="MFS"/>
    <property type="match status" value="1"/>
</dbReference>
<evidence type="ECO:0000256" key="7">
    <source>
        <dbReference type="SAM" id="Phobius"/>
    </source>
</evidence>
<evidence type="ECO:0000256" key="6">
    <source>
        <dbReference type="ARBA" id="ARBA00023136"/>
    </source>
</evidence>
<organism evidence="9 10">
    <name type="scientific">Gaetbulibacter aquiaggeris</name>
    <dbReference type="NCBI Taxonomy" id="1735373"/>
    <lineage>
        <taxon>Bacteria</taxon>
        <taxon>Pseudomonadati</taxon>
        <taxon>Bacteroidota</taxon>
        <taxon>Flavobacteriia</taxon>
        <taxon>Flavobacteriales</taxon>
        <taxon>Flavobacteriaceae</taxon>
        <taxon>Gaetbulibacter</taxon>
    </lineage>
</organism>
<proteinExistence type="predicted"/>
<dbReference type="InterPro" id="IPR020846">
    <property type="entry name" value="MFS_dom"/>
</dbReference>
<gene>
    <name evidence="9" type="ORF">V8G56_13060</name>
</gene>
<keyword evidence="3" id="KW-1003">Cell membrane</keyword>
<protein>
    <submittedName>
        <fullName evidence="9">MFS transporter</fullName>
    </submittedName>
</protein>
<dbReference type="InterPro" id="IPR036259">
    <property type="entry name" value="MFS_trans_sf"/>
</dbReference>
<feature type="transmembrane region" description="Helical" evidence="7">
    <location>
        <begin position="374"/>
        <end position="392"/>
    </location>
</feature>
<dbReference type="PANTHER" id="PTHR23517">
    <property type="entry name" value="RESISTANCE PROTEIN MDTM, PUTATIVE-RELATED-RELATED"/>
    <property type="match status" value="1"/>
</dbReference>
<keyword evidence="2" id="KW-0813">Transport</keyword>
<dbReference type="InterPro" id="IPR011701">
    <property type="entry name" value="MFS"/>
</dbReference>
<feature type="transmembrane region" description="Helical" evidence="7">
    <location>
        <begin position="84"/>
        <end position="102"/>
    </location>
</feature>
<evidence type="ECO:0000256" key="2">
    <source>
        <dbReference type="ARBA" id="ARBA00022448"/>
    </source>
</evidence>
<feature type="transmembrane region" description="Helical" evidence="7">
    <location>
        <begin position="255"/>
        <end position="272"/>
    </location>
</feature>
<keyword evidence="5 7" id="KW-1133">Transmembrane helix</keyword>
<feature type="transmembrane region" description="Helical" evidence="7">
    <location>
        <begin position="216"/>
        <end position="235"/>
    </location>
</feature>
<dbReference type="Pfam" id="PF07690">
    <property type="entry name" value="MFS_1"/>
    <property type="match status" value="1"/>
</dbReference>
<keyword evidence="6 7" id="KW-0472">Membrane</keyword>
<feature type="transmembrane region" description="Helical" evidence="7">
    <location>
        <begin position="284"/>
        <end position="302"/>
    </location>
</feature>
<name>A0ABW7MSA9_9FLAO</name>
<sequence>MQTLFIKYINTFKGLSTEVWWLALITLINRAGTMVIPFLSLYLTKSLHFSLSDVGWIMTAFGLGSVIGSWLGGKLTDKIGFYKVMVFSLFISGLSFIILQFLTTFAAFWMGIFLVMVVSDMFRPAMFVALNSYSKPENKTRTVTLIRLAINLGFSAGPAIGGIIIITMSYGGLFWIDGITCMLAALVLLKVLHPKKAKTLDHLKIENPQSAYQDKIFLLFLAAMVLFGIVFLQYFSTMPLYYKDAHYLSELEIGLLLGLNGFLIFVFEMPLIKWLENSRFTKSGLMLMGALLTGLSFFVLNVSSWSGVLIIGMLLMTFGEMIAFPFSNAFAMERAKNGNPGEYMALYSISFSIAHIFGHNAGLQLVDVFGFDKTWYLATLLAGFSVFLLFILNQKLKY</sequence>
<keyword evidence="10" id="KW-1185">Reference proteome</keyword>
<comment type="subcellular location">
    <subcellularLocation>
        <location evidence="1">Cell membrane</location>
        <topology evidence="1">Multi-pass membrane protein</topology>
    </subcellularLocation>
</comment>
<feature type="transmembrane region" description="Helical" evidence="7">
    <location>
        <begin position="145"/>
        <end position="166"/>
    </location>
</feature>
<reference evidence="9 10" key="1">
    <citation type="submission" date="2024-02" db="EMBL/GenBank/DDBJ databases">
        <title>A Gaetbulibacter species isolated from tidal flats and genomic insights of their niches.</title>
        <authorList>
            <person name="Ye Y."/>
        </authorList>
    </citation>
    <scope>NUCLEOTIDE SEQUENCE [LARGE SCALE GENOMIC DNA]</scope>
    <source>
        <strain evidence="9 10">KEM-8</strain>
    </source>
</reference>
<dbReference type="PANTHER" id="PTHR23517:SF2">
    <property type="entry name" value="MULTIDRUG RESISTANCE PROTEIN MDTH"/>
    <property type="match status" value="1"/>
</dbReference>
<dbReference type="RefSeq" id="WP_395438898.1">
    <property type="nucleotide sequence ID" value="NZ_JBAWKC010000004.1"/>
</dbReference>
<feature type="domain" description="Major facilitator superfamily (MFS) profile" evidence="8">
    <location>
        <begin position="18"/>
        <end position="397"/>
    </location>
</feature>
<comment type="caution">
    <text evidence="9">The sequence shown here is derived from an EMBL/GenBank/DDBJ whole genome shotgun (WGS) entry which is preliminary data.</text>
</comment>
<feature type="transmembrane region" description="Helical" evidence="7">
    <location>
        <begin position="172"/>
        <end position="192"/>
    </location>
</feature>
<dbReference type="Gene3D" id="1.20.1250.20">
    <property type="entry name" value="MFS general substrate transporter like domains"/>
    <property type="match status" value="1"/>
</dbReference>
<dbReference type="InterPro" id="IPR050171">
    <property type="entry name" value="MFS_Transporters"/>
</dbReference>
<evidence type="ECO:0000256" key="1">
    <source>
        <dbReference type="ARBA" id="ARBA00004651"/>
    </source>
</evidence>
<feature type="transmembrane region" description="Helical" evidence="7">
    <location>
        <begin position="54"/>
        <end position="72"/>
    </location>
</feature>
<feature type="transmembrane region" description="Helical" evidence="7">
    <location>
        <begin position="108"/>
        <end position="133"/>
    </location>
</feature>
<accession>A0ABW7MSA9</accession>
<dbReference type="SUPFAM" id="SSF103473">
    <property type="entry name" value="MFS general substrate transporter"/>
    <property type="match status" value="1"/>
</dbReference>